<evidence type="ECO:0000256" key="5">
    <source>
        <dbReference type="ARBA" id="ARBA00022989"/>
    </source>
</evidence>
<keyword evidence="2" id="KW-0328">Glycosyltransferase</keyword>
<evidence type="ECO:0000256" key="6">
    <source>
        <dbReference type="ARBA" id="ARBA00023136"/>
    </source>
</evidence>
<dbReference type="SUPFAM" id="SSF53448">
    <property type="entry name" value="Nucleotide-diphospho-sugar transferases"/>
    <property type="match status" value="1"/>
</dbReference>
<dbReference type="EMBL" id="CP090164">
    <property type="protein sequence ID" value="UJO13231.1"/>
    <property type="molecule type" value="Genomic_DNA"/>
</dbReference>
<keyword evidence="6" id="KW-0472">Membrane</keyword>
<dbReference type="GeneID" id="71982937"/>
<keyword evidence="8" id="KW-1185">Reference proteome</keyword>
<dbReference type="Gene3D" id="3.90.550.10">
    <property type="entry name" value="Spore Coat Polysaccharide Biosynthesis Protein SpsA, Chain A"/>
    <property type="match status" value="1"/>
</dbReference>
<dbReference type="OrthoDB" id="72851at2759"/>
<gene>
    <name evidence="7" type="ORF">CLAFUR5_03059</name>
</gene>
<dbReference type="InterPro" id="IPR029044">
    <property type="entry name" value="Nucleotide-diphossugar_trans"/>
</dbReference>
<evidence type="ECO:0000313" key="7">
    <source>
        <dbReference type="EMBL" id="UJO13231.1"/>
    </source>
</evidence>
<evidence type="ECO:0000256" key="2">
    <source>
        <dbReference type="ARBA" id="ARBA00022676"/>
    </source>
</evidence>
<evidence type="ECO:0000256" key="4">
    <source>
        <dbReference type="ARBA" id="ARBA00022692"/>
    </source>
</evidence>
<dbReference type="PANTHER" id="PTHR43867">
    <property type="entry name" value="CELLULOSE SYNTHASE CATALYTIC SUBUNIT A [UDP-FORMING]"/>
    <property type="match status" value="1"/>
</dbReference>
<evidence type="ECO:0000313" key="8">
    <source>
        <dbReference type="Proteomes" id="UP000756132"/>
    </source>
</evidence>
<dbReference type="RefSeq" id="XP_047757597.1">
    <property type="nucleotide sequence ID" value="XM_047902207.1"/>
</dbReference>
<comment type="subcellular location">
    <subcellularLocation>
        <location evidence="1">Membrane</location>
        <topology evidence="1">Multi-pass membrane protein</topology>
    </subcellularLocation>
</comment>
<proteinExistence type="predicted"/>
<evidence type="ECO:0000256" key="1">
    <source>
        <dbReference type="ARBA" id="ARBA00004141"/>
    </source>
</evidence>
<accession>A0A9Q8P4V6</accession>
<reference evidence="7" key="1">
    <citation type="submission" date="2021-12" db="EMBL/GenBank/DDBJ databases">
        <authorList>
            <person name="Zaccaron A."/>
            <person name="Stergiopoulos I."/>
        </authorList>
    </citation>
    <scope>NUCLEOTIDE SEQUENCE</scope>
    <source>
        <strain evidence="7">Race5_Kim</strain>
    </source>
</reference>
<protein>
    <submittedName>
        <fullName evidence="7">Cellulose synthase 3</fullName>
    </submittedName>
</protein>
<reference evidence="7" key="2">
    <citation type="journal article" date="2022" name="Microb. Genom.">
        <title>A chromosome-scale genome assembly of the tomato pathogen Cladosporium fulvum reveals a compartmentalized genome architecture and the presence of a dispensable chromosome.</title>
        <authorList>
            <person name="Zaccaron A.Z."/>
            <person name="Chen L.H."/>
            <person name="Samaras A."/>
            <person name="Stergiopoulos I."/>
        </authorList>
    </citation>
    <scope>NUCLEOTIDE SEQUENCE</scope>
    <source>
        <strain evidence="7">Race5_Kim</strain>
    </source>
</reference>
<dbReference type="InterPro" id="IPR050321">
    <property type="entry name" value="Glycosyltr_2/OpgH_subfam"/>
</dbReference>
<keyword evidence="4" id="KW-0812">Transmembrane</keyword>
<sequence length="636" mass="72253">MNMPEKHQFVVEQTDDLLPLSSERQRQRRVLAEASWRPLTLATWLLQATLVYQLSQNIQHARRGTRTLVPILFVCWQIILLATGALEEGWRFCISGKVKQRRKTRLVGDQVPFVDIIIVCCGEELDVILDTVRAACAQDYPGAQLRVLVADDGNDDLLEGSITALGKTSPCQLLYHRRPGKAGSKKGYKAGNMNSALVYADSVHTGNPVEFCAFLDCDMIVERDFLRACLGHLILEPNAGVVIVPQSFYNLPRNDPLYQSMHVHNWLDQVQHDTLDSTWETGPGVVFRRQAISNMDGFDEWVLMEDVIAGMLLNGLGWKTDYCYEQLQWGLIPDDLAAHIAQRKKWVVGTVRGAMIAAFGFHRTRMAQLSWRQRTVQVCYCIGPYVSAIHRTLLPLAFLLLMASKEPLVVSSHPIQLDRMLHIGFLIGICYRAQSMVTGYHCGYRMARRRTQGAIWLSPYLLVTIIKEFLPKCLAGLPMRFVPTGRLNSNLQERNSGLRATVWRRLIVMIIQQGLWYHLLVGTSAVSLLYRDYMSAQTHASRGDMCQHIWTHALAPGVDWLVYVDLLAPIMYALLPPIVSPRRELLEQTVVSGLETWHPAQSRRVEEWSASFWFEECPWIVAYAVCVYLRTKTCTT</sequence>
<dbReference type="GO" id="GO:0016020">
    <property type="term" value="C:membrane"/>
    <property type="evidence" value="ECO:0007669"/>
    <property type="project" value="UniProtKB-SubCell"/>
</dbReference>
<name>A0A9Q8P4V6_PASFU</name>
<dbReference type="PANTHER" id="PTHR43867:SF2">
    <property type="entry name" value="CELLULOSE SYNTHASE CATALYTIC SUBUNIT A [UDP-FORMING]"/>
    <property type="match status" value="1"/>
</dbReference>
<keyword evidence="3" id="KW-0808">Transferase</keyword>
<dbReference type="Proteomes" id="UP000756132">
    <property type="component" value="Chromosome 2"/>
</dbReference>
<dbReference type="GO" id="GO:0016757">
    <property type="term" value="F:glycosyltransferase activity"/>
    <property type="evidence" value="ECO:0007669"/>
    <property type="project" value="UniProtKB-KW"/>
</dbReference>
<dbReference type="KEGG" id="ffu:CLAFUR5_03059"/>
<keyword evidence="5" id="KW-1133">Transmembrane helix</keyword>
<evidence type="ECO:0000256" key="3">
    <source>
        <dbReference type="ARBA" id="ARBA00022679"/>
    </source>
</evidence>
<dbReference type="Pfam" id="PF13641">
    <property type="entry name" value="Glyco_tranf_2_3"/>
    <property type="match status" value="1"/>
</dbReference>
<dbReference type="AlphaFoldDB" id="A0A9Q8P4V6"/>
<organism evidence="7 8">
    <name type="scientific">Passalora fulva</name>
    <name type="common">Tomato leaf mold</name>
    <name type="synonym">Cladosporium fulvum</name>
    <dbReference type="NCBI Taxonomy" id="5499"/>
    <lineage>
        <taxon>Eukaryota</taxon>
        <taxon>Fungi</taxon>
        <taxon>Dikarya</taxon>
        <taxon>Ascomycota</taxon>
        <taxon>Pezizomycotina</taxon>
        <taxon>Dothideomycetes</taxon>
        <taxon>Dothideomycetidae</taxon>
        <taxon>Mycosphaerellales</taxon>
        <taxon>Mycosphaerellaceae</taxon>
        <taxon>Fulvia</taxon>
    </lineage>
</organism>